<name>A0ABR8DCE3_9NOST</name>
<comment type="caution">
    <text evidence="1">The sequence shown here is derived from an EMBL/GenBank/DDBJ whole genome shotgun (WGS) entry which is preliminary data.</text>
</comment>
<dbReference type="EMBL" id="JACJSG010000055">
    <property type="protein sequence ID" value="MBD2504597.1"/>
    <property type="molecule type" value="Genomic_DNA"/>
</dbReference>
<dbReference type="Proteomes" id="UP000661112">
    <property type="component" value="Unassembled WGS sequence"/>
</dbReference>
<reference evidence="1 2" key="1">
    <citation type="journal article" date="2020" name="ISME J.">
        <title>Comparative genomics reveals insights into cyanobacterial evolution and habitat adaptation.</title>
        <authorList>
            <person name="Chen M.Y."/>
            <person name="Teng W.K."/>
            <person name="Zhao L."/>
            <person name="Hu C.X."/>
            <person name="Zhou Y.K."/>
            <person name="Han B.P."/>
            <person name="Song L.R."/>
            <person name="Shu W.S."/>
        </authorList>
    </citation>
    <scope>NUCLEOTIDE SEQUENCE [LARGE SCALE GENOMIC DNA]</scope>
    <source>
        <strain evidence="1 2">FACHB-119</strain>
    </source>
</reference>
<protein>
    <submittedName>
        <fullName evidence="1">Uncharacterized protein</fullName>
    </submittedName>
</protein>
<evidence type="ECO:0000313" key="2">
    <source>
        <dbReference type="Proteomes" id="UP000661112"/>
    </source>
</evidence>
<accession>A0ABR8DCE3</accession>
<gene>
    <name evidence="1" type="ORF">H6G83_28985</name>
</gene>
<dbReference type="RefSeq" id="WP_206759007.1">
    <property type="nucleotide sequence ID" value="NZ_JACJSG010000055.1"/>
</dbReference>
<evidence type="ECO:0000313" key="1">
    <source>
        <dbReference type="EMBL" id="MBD2504597.1"/>
    </source>
</evidence>
<keyword evidence="2" id="KW-1185">Reference proteome</keyword>
<organism evidence="1 2">
    <name type="scientific">Anabaena azotica FACHB-119</name>
    <dbReference type="NCBI Taxonomy" id="947527"/>
    <lineage>
        <taxon>Bacteria</taxon>
        <taxon>Bacillati</taxon>
        <taxon>Cyanobacteriota</taxon>
        <taxon>Cyanophyceae</taxon>
        <taxon>Nostocales</taxon>
        <taxon>Nostocaceae</taxon>
        <taxon>Anabaena</taxon>
        <taxon>Anabaena azotica</taxon>
    </lineage>
</organism>
<proteinExistence type="predicted"/>
<sequence length="100" mass="11178">MSREQVIKSIFPRRPPLSRKHRQTNGQAIAERSKVRPRRMDTLKLAGLFKGNPGLDFLMVCWQDDPALQIVITRFSAEVSAVGLCGCGWAVDGVGERVKQ</sequence>